<feature type="signal peptide" evidence="1">
    <location>
        <begin position="1"/>
        <end position="20"/>
    </location>
</feature>
<evidence type="ECO:0008006" key="4">
    <source>
        <dbReference type="Google" id="ProtNLM"/>
    </source>
</evidence>
<sequence length="96" mass="11137">MYYYLVLVLLVSSMFTHLDGIPCFHARHRRGITVGVWCCEGELLPPLDTVLESRRCDAKSIVAARNRYCKVCKTAIWRDLIRLRQHTAYSQLSSYT</sequence>
<organism evidence="2 3">
    <name type="scientific">Colletotrichum cuscutae</name>
    <dbReference type="NCBI Taxonomy" id="1209917"/>
    <lineage>
        <taxon>Eukaryota</taxon>
        <taxon>Fungi</taxon>
        <taxon>Dikarya</taxon>
        <taxon>Ascomycota</taxon>
        <taxon>Pezizomycotina</taxon>
        <taxon>Sordariomycetes</taxon>
        <taxon>Hypocreomycetidae</taxon>
        <taxon>Glomerellales</taxon>
        <taxon>Glomerellaceae</taxon>
        <taxon>Colletotrichum</taxon>
        <taxon>Colletotrichum acutatum species complex</taxon>
    </lineage>
</organism>
<evidence type="ECO:0000256" key="1">
    <source>
        <dbReference type="SAM" id="SignalP"/>
    </source>
</evidence>
<feature type="chain" id="PRO_5042545051" description="Secreted protein" evidence="1">
    <location>
        <begin position="21"/>
        <end position="96"/>
    </location>
</feature>
<keyword evidence="3" id="KW-1185">Reference proteome</keyword>
<dbReference type="Proteomes" id="UP001239213">
    <property type="component" value="Unassembled WGS sequence"/>
</dbReference>
<keyword evidence="1" id="KW-0732">Signal</keyword>
<reference evidence="2" key="1">
    <citation type="submission" date="2016-11" db="EMBL/GenBank/DDBJ databases">
        <title>The genome sequence of Colletotrichum cuscutae.</title>
        <authorList>
            <person name="Baroncelli R."/>
        </authorList>
    </citation>
    <scope>NUCLEOTIDE SEQUENCE</scope>
    <source>
        <strain evidence="2">IMI 304802</strain>
    </source>
</reference>
<comment type="caution">
    <text evidence="2">The sequence shown here is derived from an EMBL/GenBank/DDBJ whole genome shotgun (WGS) entry which is preliminary data.</text>
</comment>
<proteinExistence type="predicted"/>
<gene>
    <name evidence="2" type="ORF">CCUS01_03488</name>
</gene>
<evidence type="ECO:0000313" key="3">
    <source>
        <dbReference type="Proteomes" id="UP001239213"/>
    </source>
</evidence>
<name>A0AAI9Y8K7_9PEZI</name>
<dbReference type="EMBL" id="MPDP01000046">
    <property type="protein sequence ID" value="KAK1489440.1"/>
    <property type="molecule type" value="Genomic_DNA"/>
</dbReference>
<dbReference type="AlphaFoldDB" id="A0AAI9Y8K7"/>
<evidence type="ECO:0000313" key="2">
    <source>
        <dbReference type="EMBL" id="KAK1489440.1"/>
    </source>
</evidence>
<protein>
    <recommendedName>
        <fullName evidence="4">Secreted protein</fullName>
    </recommendedName>
</protein>
<accession>A0AAI9Y8K7</accession>